<evidence type="ECO:0000313" key="1">
    <source>
        <dbReference type="EMBL" id="PXV71636.1"/>
    </source>
</evidence>
<sequence length="118" mass="12626">MDGLQMGPLTGSGLDGYIAREEVISQVNACPDKQYPEVTWVQYGIVPTNQVAVIASCGPAKFFAMAPSPLLWPGMADRIFGTDVADLQLGQALADHLWERHGAELMAEALRVRGQAGA</sequence>
<dbReference type="AlphaFoldDB" id="A0A318EQ82"/>
<dbReference type="OrthoDB" id="196412at2"/>
<evidence type="ECO:0000313" key="2">
    <source>
        <dbReference type="Proteomes" id="UP000248330"/>
    </source>
</evidence>
<protein>
    <submittedName>
        <fullName evidence="1">Uncharacterized protein</fullName>
    </submittedName>
</protein>
<dbReference type="Proteomes" id="UP000248330">
    <property type="component" value="Unassembled WGS sequence"/>
</dbReference>
<keyword evidence="2" id="KW-1185">Reference proteome</keyword>
<comment type="caution">
    <text evidence="1">The sequence shown here is derived from an EMBL/GenBank/DDBJ whole genome shotgun (WGS) entry which is preliminary data.</text>
</comment>
<accession>A0A318EQ82</accession>
<organism evidence="1 2">
    <name type="scientific">Sinimarinibacterium flocculans</name>
    <dbReference type="NCBI Taxonomy" id="985250"/>
    <lineage>
        <taxon>Bacteria</taxon>
        <taxon>Pseudomonadati</taxon>
        <taxon>Pseudomonadota</taxon>
        <taxon>Gammaproteobacteria</taxon>
        <taxon>Nevskiales</taxon>
        <taxon>Nevskiaceae</taxon>
        <taxon>Sinimarinibacterium</taxon>
    </lineage>
</organism>
<name>A0A318EQ82_9GAMM</name>
<dbReference type="EMBL" id="QICN01000001">
    <property type="protein sequence ID" value="PXV71636.1"/>
    <property type="molecule type" value="Genomic_DNA"/>
</dbReference>
<reference evidence="1 2" key="1">
    <citation type="submission" date="2018-04" db="EMBL/GenBank/DDBJ databases">
        <title>Genomic Encyclopedia of Type Strains, Phase IV (KMG-IV): sequencing the most valuable type-strain genomes for metagenomic binning, comparative biology and taxonomic classification.</title>
        <authorList>
            <person name="Goeker M."/>
        </authorList>
    </citation>
    <scope>NUCLEOTIDE SEQUENCE [LARGE SCALE GENOMIC DNA]</scope>
    <source>
        <strain evidence="1 2">DSM 104150</strain>
    </source>
</reference>
<proteinExistence type="predicted"/>
<gene>
    <name evidence="1" type="ORF">C8D93_101691</name>
</gene>
<dbReference type="RefSeq" id="WP_110263738.1">
    <property type="nucleotide sequence ID" value="NZ_CAKZQT010000024.1"/>
</dbReference>